<dbReference type="HOGENOM" id="CLU_209740_0_0_9"/>
<dbReference type="Proteomes" id="UP000017248">
    <property type="component" value="Unassembled WGS sequence"/>
</dbReference>
<protein>
    <submittedName>
        <fullName evidence="1">Uncharacterized protein</fullName>
    </submittedName>
</protein>
<name>U6F6Q3_LACHE</name>
<organism evidence="1 2">
    <name type="scientific">Lactobacillus helveticus CIRM-BIA 951</name>
    <dbReference type="NCBI Taxonomy" id="1226334"/>
    <lineage>
        <taxon>Bacteria</taxon>
        <taxon>Bacillati</taxon>
        <taxon>Bacillota</taxon>
        <taxon>Bacilli</taxon>
        <taxon>Lactobacillales</taxon>
        <taxon>Lactobacillaceae</taxon>
        <taxon>Lactobacillus</taxon>
    </lineage>
</organism>
<keyword evidence="2" id="KW-1185">Reference proteome</keyword>
<accession>U6F6Q3</accession>
<comment type="caution">
    <text evidence="1">The sequence shown here is derived from an EMBL/GenBank/DDBJ whole genome shotgun (WGS) entry which is preliminary data.</text>
</comment>
<sequence>MPPSLFSMRNTKDYHVPLYYHIFIGKFALTSPTVNSDITSVSVVIKYMFPMT</sequence>
<proteinExistence type="predicted"/>
<gene>
    <name evidence="1" type="ORF">LHCIRMBIA951_01374</name>
</gene>
<dbReference type="EMBL" id="CBUK010000061">
    <property type="protein sequence ID" value="CDI58285.1"/>
    <property type="molecule type" value="Genomic_DNA"/>
</dbReference>
<evidence type="ECO:0000313" key="2">
    <source>
        <dbReference type="Proteomes" id="UP000017248"/>
    </source>
</evidence>
<evidence type="ECO:0000313" key="1">
    <source>
        <dbReference type="EMBL" id="CDI58285.1"/>
    </source>
</evidence>
<reference evidence="1" key="1">
    <citation type="submission" date="2013-09" db="EMBL/GenBank/DDBJ databases">
        <title>Draft Genome Sequence of five Lactobacillus helveticus strains CIRM-BIA 101T, 103, 104, 951 and 953 isolated from milk product.</title>
        <authorList>
            <person name="Valence F."/>
            <person name="Chuat V."/>
            <person name="Ma L."/>
            <person name="Creno S."/>
            <person name="Falentin H."/>
            <person name="Lortal S."/>
            <person name="Bizet C."/>
            <person name="Clermont D."/>
            <person name="Loux V."/>
            <person name="Bouchier C."/>
            <person name="Cousin S."/>
        </authorList>
    </citation>
    <scope>NUCLEOTIDE SEQUENCE [LARGE SCALE GENOMIC DNA]</scope>
    <source>
        <strain evidence="1">CIRM-BIA 951</strain>
    </source>
</reference>
<dbReference type="AlphaFoldDB" id="U6F6Q3"/>